<evidence type="ECO:0000256" key="7">
    <source>
        <dbReference type="SAM" id="Phobius"/>
    </source>
</evidence>
<dbReference type="EMBL" id="MLCA01000002">
    <property type="protein sequence ID" value="MEE7490528.1"/>
    <property type="molecule type" value="Genomic_DNA"/>
</dbReference>
<feature type="domain" description="Peptidase M48" evidence="8">
    <location>
        <begin position="170"/>
        <end position="345"/>
    </location>
</feature>
<protein>
    <submittedName>
        <fullName evidence="10">Peptidase M48</fullName>
    </submittedName>
</protein>
<sequence>MTRARGAPDTTPIEVEGRYFDGVTARPHPVTLRLDDRFRVSGPDVARDWNLLDLRAAVSVPPLMRIGPAGEAARVEFSDATLAAALAARCLDLHRREGSGGTVRLVLWSLAAGLSVLLVAVFGVPRIAGLLAPLVPEAAEARLGAVAEPQILRILGDPPVCAEPAGRETLDNLVTRLVAAGQAEGSLPPGLAVSVRRHGTANAFALPGARVIVLSSLIARARSADEAAAVLAHELGHVRRRDPTRSLIRASGTSFLLSLVLGDLTGSTIIIALGDALLSAGYSRDAERAADSYAVDLMTRAGGNGAALADILERIAKDKHGGKSEVLDLLRSHPFTRERAAAIRAQAGPAAAERQIMSGGAWTALRGICGPSATTAAP</sequence>
<dbReference type="CDD" id="cd07332">
    <property type="entry name" value="M48C_Oma1_like"/>
    <property type="match status" value="1"/>
</dbReference>
<evidence type="ECO:0000256" key="6">
    <source>
        <dbReference type="RuleBase" id="RU003983"/>
    </source>
</evidence>
<comment type="cofactor">
    <cofactor evidence="6">
        <name>Zn(2+)</name>
        <dbReference type="ChEBI" id="CHEBI:29105"/>
    </cofactor>
    <text evidence="6">Binds 1 zinc ion per subunit.</text>
</comment>
<keyword evidence="11" id="KW-1185">Reference proteome</keyword>
<keyword evidence="4 6" id="KW-0862">Zinc</keyword>
<dbReference type="Pfam" id="PF23368">
    <property type="entry name" value="DUF7092"/>
    <property type="match status" value="1"/>
</dbReference>
<evidence type="ECO:0000256" key="3">
    <source>
        <dbReference type="ARBA" id="ARBA00022801"/>
    </source>
</evidence>
<keyword evidence="7" id="KW-0812">Transmembrane</keyword>
<keyword evidence="2" id="KW-0479">Metal-binding</keyword>
<evidence type="ECO:0000256" key="5">
    <source>
        <dbReference type="ARBA" id="ARBA00023049"/>
    </source>
</evidence>
<dbReference type="PANTHER" id="PTHR22726">
    <property type="entry name" value="METALLOENDOPEPTIDASE OMA1"/>
    <property type="match status" value="1"/>
</dbReference>
<evidence type="ECO:0000256" key="1">
    <source>
        <dbReference type="ARBA" id="ARBA00022670"/>
    </source>
</evidence>
<accession>A0ABU7TLI9</accession>
<evidence type="ECO:0000313" key="10">
    <source>
        <dbReference type="EMBL" id="MEE7490528.1"/>
    </source>
</evidence>
<evidence type="ECO:0000256" key="2">
    <source>
        <dbReference type="ARBA" id="ARBA00022723"/>
    </source>
</evidence>
<comment type="caution">
    <text evidence="10">The sequence shown here is derived from an EMBL/GenBank/DDBJ whole genome shotgun (WGS) entry which is preliminary data.</text>
</comment>
<dbReference type="Proteomes" id="UP001355206">
    <property type="component" value="Unassembled WGS sequence"/>
</dbReference>
<proteinExistence type="inferred from homology"/>
<gene>
    <name evidence="10" type="ORF">MOTC310_08560</name>
</gene>
<keyword evidence="3 6" id="KW-0378">Hydrolase</keyword>
<keyword evidence="7" id="KW-0472">Membrane</keyword>
<comment type="similarity">
    <text evidence="6">Belongs to the peptidase M48 family.</text>
</comment>
<keyword evidence="1 6" id="KW-0645">Protease</keyword>
<keyword evidence="5 6" id="KW-0482">Metalloprotease</keyword>
<dbReference type="InterPro" id="IPR001915">
    <property type="entry name" value="Peptidase_M48"/>
</dbReference>
<keyword evidence="7" id="KW-1133">Transmembrane helix</keyword>
<dbReference type="InterPro" id="IPR051156">
    <property type="entry name" value="Mito/Outer_Membr_Metalloprot"/>
</dbReference>
<dbReference type="RefSeq" id="WP_331301522.1">
    <property type="nucleotide sequence ID" value="NZ_MLCA01000002.1"/>
</dbReference>
<feature type="domain" description="DUF7092" evidence="9">
    <location>
        <begin position="15"/>
        <end position="88"/>
    </location>
</feature>
<organism evidence="10 11">
    <name type="scientific">Methylobacterium oryzae</name>
    <dbReference type="NCBI Taxonomy" id="334852"/>
    <lineage>
        <taxon>Bacteria</taxon>
        <taxon>Pseudomonadati</taxon>
        <taxon>Pseudomonadota</taxon>
        <taxon>Alphaproteobacteria</taxon>
        <taxon>Hyphomicrobiales</taxon>
        <taxon>Methylobacteriaceae</taxon>
        <taxon>Methylobacterium</taxon>
    </lineage>
</organism>
<evidence type="ECO:0000313" key="11">
    <source>
        <dbReference type="Proteomes" id="UP001355206"/>
    </source>
</evidence>
<evidence type="ECO:0000259" key="8">
    <source>
        <dbReference type="Pfam" id="PF01435"/>
    </source>
</evidence>
<dbReference type="Pfam" id="PF01435">
    <property type="entry name" value="Peptidase_M48"/>
    <property type="match status" value="1"/>
</dbReference>
<reference evidence="10 11" key="1">
    <citation type="journal article" date="2012" name="Genet. Mol. Biol.">
        <title>Analysis of 16S rRNA and mxaF genes revealing insights into Methylobacterium niche-specific plant association.</title>
        <authorList>
            <person name="Dourado M.N."/>
            <person name="Andreote F.D."/>
            <person name="Dini-Andreote F."/>
            <person name="Conti R."/>
            <person name="Araujo J.M."/>
            <person name="Araujo W.L."/>
        </authorList>
    </citation>
    <scope>NUCLEOTIDE SEQUENCE [LARGE SCALE GENOMIC DNA]</scope>
    <source>
        <strain evidence="10 11">TC3-10</strain>
    </source>
</reference>
<dbReference type="PANTHER" id="PTHR22726:SF1">
    <property type="entry name" value="METALLOENDOPEPTIDASE OMA1, MITOCHONDRIAL"/>
    <property type="match status" value="1"/>
</dbReference>
<evidence type="ECO:0000259" key="9">
    <source>
        <dbReference type="Pfam" id="PF23368"/>
    </source>
</evidence>
<name>A0ABU7TLI9_9HYPH</name>
<feature type="transmembrane region" description="Helical" evidence="7">
    <location>
        <begin position="105"/>
        <end position="124"/>
    </location>
</feature>
<evidence type="ECO:0000256" key="4">
    <source>
        <dbReference type="ARBA" id="ARBA00022833"/>
    </source>
</evidence>
<dbReference type="InterPro" id="IPR055518">
    <property type="entry name" value="DUF7092"/>
</dbReference>
<dbReference type="Gene3D" id="3.30.2010.10">
    <property type="entry name" value="Metalloproteases ('zincins'), catalytic domain"/>
    <property type="match status" value="1"/>
</dbReference>